<organism evidence="2 3">
    <name type="scientific">Colletotrichum zoysiae</name>
    <dbReference type="NCBI Taxonomy" id="1216348"/>
    <lineage>
        <taxon>Eukaryota</taxon>
        <taxon>Fungi</taxon>
        <taxon>Dikarya</taxon>
        <taxon>Ascomycota</taxon>
        <taxon>Pezizomycotina</taxon>
        <taxon>Sordariomycetes</taxon>
        <taxon>Hypocreomycetidae</taxon>
        <taxon>Glomerellales</taxon>
        <taxon>Glomerellaceae</taxon>
        <taxon>Colletotrichum</taxon>
        <taxon>Colletotrichum graminicola species complex</taxon>
    </lineage>
</organism>
<feature type="region of interest" description="Disordered" evidence="1">
    <location>
        <begin position="192"/>
        <end position="220"/>
    </location>
</feature>
<proteinExistence type="predicted"/>
<evidence type="ECO:0000256" key="1">
    <source>
        <dbReference type="SAM" id="MobiDB-lite"/>
    </source>
</evidence>
<gene>
    <name evidence="2" type="ORF">LX32DRAFT_257060</name>
</gene>
<keyword evidence="3" id="KW-1185">Reference proteome</keyword>
<comment type="caution">
    <text evidence="2">The sequence shown here is derived from an EMBL/GenBank/DDBJ whole genome shotgun (WGS) entry which is preliminary data.</text>
</comment>
<accession>A0AAD9HP87</accession>
<evidence type="ECO:0000313" key="3">
    <source>
        <dbReference type="Proteomes" id="UP001232148"/>
    </source>
</evidence>
<dbReference type="AlphaFoldDB" id="A0AAD9HP87"/>
<evidence type="ECO:0000313" key="2">
    <source>
        <dbReference type="EMBL" id="KAK2031731.1"/>
    </source>
</evidence>
<name>A0AAD9HP87_9PEZI</name>
<dbReference type="EMBL" id="MU842837">
    <property type="protein sequence ID" value="KAK2031731.1"/>
    <property type="molecule type" value="Genomic_DNA"/>
</dbReference>
<protein>
    <submittedName>
        <fullName evidence="2">Uncharacterized protein</fullName>
    </submittedName>
</protein>
<reference evidence="2" key="1">
    <citation type="submission" date="2021-06" db="EMBL/GenBank/DDBJ databases">
        <title>Comparative genomics, transcriptomics and evolutionary studies reveal genomic signatures of adaptation to plant cell wall in hemibiotrophic fungi.</title>
        <authorList>
            <consortium name="DOE Joint Genome Institute"/>
            <person name="Baroncelli R."/>
            <person name="Diaz J.F."/>
            <person name="Benocci T."/>
            <person name="Peng M."/>
            <person name="Battaglia E."/>
            <person name="Haridas S."/>
            <person name="Andreopoulos W."/>
            <person name="Labutti K."/>
            <person name="Pangilinan J."/>
            <person name="Floch G.L."/>
            <person name="Makela M.R."/>
            <person name="Henrissat B."/>
            <person name="Grigoriev I.V."/>
            <person name="Crouch J.A."/>
            <person name="De Vries R.P."/>
            <person name="Sukno S.A."/>
            <person name="Thon M.R."/>
        </authorList>
    </citation>
    <scope>NUCLEOTIDE SEQUENCE</scope>
    <source>
        <strain evidence="2">MAFF235873</strain>
    </source>
</reference>
<dbReference type="Proteomes" id="UP001232148">
    <property type="component" value="Unassembled WGS sequence"/>
</dbReference>
<sequence length="220" mass="24101">MSSLPPPLPLYDCVASEDISRSFLTVPVVYVYEPVCACACASFVLGQAELSGVHRRRGAAIRACVPGGVTTGRDGMGGAFWCLMLSCLESEPFPEEVGGGYYVERRGAKGPKGIDRKGSTAIHSQSAWDRKGRRTLDKKRGFMPPAPPSPHLLWNEPSFCAWNQRWSSTVCDASPTPWICQVERLRARKEGKGGGFWSSSSPRFQVPDSLETGHHLMKQN</sequence>